<accession>A0A852X256</accession>
<keyword evidence="1" id="KW-0472">Membrane</keyword>
<keyword evidence="4" id="KW-1185">Reference proteome</keyword>
<dbReference type="Gene3D" id="3.40.50.410">
    <property type="entry name" value="von Willebrand factor, type A domain"/>
    <property type="match status" value="1"/>
</dbReference>
<dbReference type="InterPro" id="IPR002035">
    <property type="entry name" value="VWF_A"/>
</dbReference>
<proteinExistence type="predicted"/>
<feature type="transmembrane region" description="Helical" evidence="1">
    <location>
        <begin position="310"/>
        <end position="330"/>
    </location>
</feature>
<gene>
    <name evidence="3" type="ORF">BJY28_000987</name>
</gene>
<keyword evidence="1" id="KW-1133">Transmembrane helix</keyword>
<dbReference type="Pfam" id="PF13519">
    <property type="entry name" value="VWA_2"/>
    <property type="match status" value="1"/>
</dbReference>
<feature type="transmembrane region" description="Helical" evidence="1">
    <location>
        <begin position="66"/>
        <end position="85"/>
    </location>
</feature>
<evidence type="ECO:0000313" key="4">
    <source>
        <dbReference type="Proteomes" id="UP000592181"/>
    </source>
</evidence>
<dbReference type="SUPFAM" id="SSF53300">
    <property type="entry name" value="vWA-like"/>
    <property type="match status" value="1"/>
</dbReference>
<sequence length="332" mass="36419">MESGFGLTWWVLSLLLVLAVLAVAALAWWRVGSGLSSRDPVLVANTRRLTRLPAYRQALGRQRLRLGVLLGVLAVVLLPLAVAAGRPATGETLDPEKNKRDIMLCLDVSGSMISTDEEILNSFAEIVRGFQGERIGLVLFNNQAVTAFPMTDDYDLVAEQLEGYADGFSLFGSSGEYDPFSGTYNQRILASSLVPDGLASCVGNFDRLDDERPRAVLLGTDNEVQGSGIYTMDQAVEYAQEHDVRVYALNPNPVSRYHPPLAEATEQTGGRAWGLQDANAITDVTAEIERLEAARLPDSNPVYIRTDRPAVPMALAALGLLVYLPLLWWWRR</sequence>
<reference evidence="3 4" key="1">
    <citation type="submission" date="2020-07" db="EMBL/GenBank/DDBJ databases">
        <title>Sequencing the genomes of 1000 actinobacteria strains.</title>
        <authorList>
            <person name="Klenk H.-P."/>
        </authorList>
    </citation>
    <scope>NUCLEOTIDE SEQUENCE [LARGE SCALE GENOMIC DNA]</scope>
    <source>
        <strain evidence="3 4">DSM 24723</strain>
    </source>
</reference>
<evidence type="ECO:0000259" key="2">
    <source>
        <dbReference type="PROSITE" id="PS50234"/>
    </source>
</evidence>
<protein>
    <recommendedName>
        <fullName evidence="2">VWFA domain-containing protein</fullName>
    </recommendedName>
</protein>
<keyword evidence="1" id="KW-0812">Transmembrane</keyword>
<feature type="transmembrane region" description="Helical" evidence="1">
    <location>
        <begin position="6"/>
        <end position="29"/>
    </location>
</feature>
<evidence type="ECO:0000256" key="1">
    <source>
        <dbReference type="SAM" id="Phobius"/>
    </source>
</evidence>
<comment type="caution">
    <text evidence="3">The sequence shown here is derived from an EMBL/GenBank/DDBJ whole genome shotgun (WGS) entry which is preliminary data.</text>
</comment>
<dbReference type="SMART" id="SM00327">
    <property type="entry name" value="VWA"/>
    <property type="match status" value="1"/>
</dbReference>
<evidence type="ECO:0000313" key="3">
    <source>
        <dbReference type="EMBL" id="NYG36518.1"/>
    </source>
</evidence>
<dbReference type="Proteomes" id="UP000592181">
    <property type="component" value="Unassembled WGS sequence"/>
</dbReference>
<dbReference type="EMBL" id="JACBZX010000001">
    <property type="protein sequence ID" value="NYG36518.1"/>
    <property type="molecule type" value="Genomic_DNA"/>
</dbReference>
<name>A0A852X256_9MICO</name>
<dbReference type="InterPro" id="IPR036465">
    <property type="entry name" value="vWFA_dom_sf"/>
</dbReference>
<dbReference type="PROSITE" id="PS50234">
    <property type="entry name" value="VWFA"/>
    <property type="match status" value="1"/>
</dbReference>
<dbReference type="RefSeq" id="WP_179462014.1">
    <property type="nucleotide sequence ID" value="NZ_JACBZX010000001.1"/>
</dbReference>
<feature type="domain" description="VWFA" evidence="2">
    <location>
        <begin position="101"/>
        <end position="288"/>
    </location>
</feature>
<organism evidence="3 4">
    <name type="scientific">Janibacter alkaliphilus</name>
    <dbReference type="NCBI Taxonomy" id="1069963"/>
    <lineage>
        <taxon>Bacteria</taxon>
        <taxon>Bacillati</taxon>
        <taxon>Actinomycetota</taxon>
        <taxon>Actinomycetes</taxon>
        <taxon>Micrococcales</taxon>
        <taxon>Intrasporangiaceae</taxon>
        <taxon>Janibacter</taxon>
    </lineage>
</organism>
<dbReference type="AlphaFoldDB" id="A0A852X256"/>